<name>A0A9K3NE09_HELAN</name>
<reference evidence="1" key="2">
    <citation type="submission" date="2020-06" db="EMBL/GenBank/DDBJ databases">
        <title>Helianthus annuus Genome sequencing and assembly Release 2.</title>
        <authorList>
            <person name="Gouzy J."/>
            <person name="Langlade N."/>
            <person name="Munos S."/>
        </authorList>
    </citation>
    <scope>NUCLEOTIDE SEQUENCE</scope>
    <source>
        <tissue evidence="1">Leaves</tissue>
    </source>
</reference>
<keyword evidence="2" id="KW-1185">Reference proteome</keyword>
<accession>A0A9K3NE09</accession>
<organism evidence="1 2">
    <name type="scientific">Helianthus annuus</name>
    <name type="common">Common sunflower</name>
    <dbReference type="NCBI Taxonomy" id="4232"/>
    <lineage>
        <taxon>Eukaryota</taxon>
        <taxon>Viridiplantae</taxon>
        <taxon>Streptophyta</taxon>
        <taxon>Embryophyta</taxon>
        <taxon>Tracheophyta</taxon>
        <taxon>Spermatophyta</taxon>
        <taxon>Magnoliopsida</taxon>
        <taxon>eudicotyledons</taxon>
        <taxon>Gunneridae</taxon>
        <taxon>Pentapetalae</taxon>
        <taxon>asterids</taxon>
        <taxon>campanulids</taxon>
        <taxon>Asterales</taxon>
        <taxon>Asteraceae</taxon>
        <taxon>Asteroideae</taxon>
        <taxon>Heliantheae alliance</taxon>
        <taxon>Heliantheae</taxon>
        <taxon>Helianthus</taxon>
    </lineage>
</organism>
<proteinExistence type="predicted"/>
<gene>
    <name evidence="1" type="ORF">HanXRQr2_Chr08g0346211</name>
</gene>
<evidence type="ECO:0000313" key="2">
    <source>
        <dbReference type="Proteomes" id="UP000215914"/>
    </source>
</evidence>
<dbReference type="EMBL" id="MNCJ02000323">
    <property type="protein sequence ID" value="KAF5795998.1"/>
    <property type="molecule type" value="Genomic_DNA"/>
</dbReference>
<reference evidence="1" key="1">
    <citation type="journal article" date="2017" name="Nature">
        <title>The sunflower genome provides insights into oil metabolism, flowering and Asterid evolution.</title>
        <authorList>
            <person name="Badouin H."/>
            <person name="Gouzy J."/>
            <person name="Grassa C.J."/>
            <person name="Murat F."/>
            <person name="Staton S.E."/>
            <person name="Cottret L."/>
            <person name="Lelandais-Briere C."/>
            <person name="Owens G.L."/>
            <person name="Carrere S."/>
            <person name="Mayjonade B."/>
            <person name="Legrand L."/>
            <person name="Gill N."/>
            <person name="Kane N.C."/>
            <person name="Bowers J.E."/>
            <person name="Hubner S."/>
            <person name="Bellec A."/>
            <person name="Berard A."/>
            <person name="Berges H."/>
            <person name="Blanchet N."/>
            <person name="Boniface M.C."/>
            <person name="Brunel D."/>
            <person name="Catrice O."/>
            <person name="Chaidir N."/>
            <person name="Claudel C."/>
            <person name="Donnadieu C."/>
            <person name="Faraut T."/>
            <person name="Fievet G."/>
            <person name="Helmstetter N."/>
            <person name="King M."/>
            <person name="Knapp S.J."/>
            <person name="Lai Z."/>
            <person name="Le Paslier M.C."/>
            <person name="Lippi Y."/>
            <person name="Lorenzon L."/>
            <person name="Mandel J.R."/>
            <person name="Marage G."/>
            <person name="Marchand G."/>
            <person name="Marquand E."/>
            <person name="Bret-Mestries E."/>
            <person name="Morien E."/>
            <person name="Nambeesan S."/>
            <person name="Nguyen T."/>
            <person name="Pegot-Espagnet P."/>
            <person name="Pouilly N."/>
            <person name="Raftis F."/>
            <person name="Sallet E."/>
            <person name="Schiex T."/>
            <person name="Thomas J."/>
            <person name="Vandecasteele C."/>
            <person name="Vares D."/>
            <person name="Vear F."/>
            <person name="Vautrin S."/>
            <person name="Crespi M."/>
            <person name="Mangin B."/>
            <person name="Burke J.M."/>
            <person name="Salse J."/>
            <person name="Munos S."/>
            <person name="Vincourt P."/>
            <person name="Rieseberg L.H."/>
            <person name="Langlade N.B."/>
        </authorList>
    </citation>
    <scope>NUCLEOTIDE SEQUENCE</scope>
    <source>
        <tissue evidence="1">Leaves</tissue>
    </source>
</reference>
<evidence type="ECO:0000313" key="1">
    <source>
        <dbReference type="EMBL" id="KAF5795998.1"/>
    </source>
</evidence>
<dbReference type="Proteomes" id="UP000215914">
    <property type="component" value="Unassembled WGS sequence"/>
</dbReference>
<sequence length="78" mass="9181">MLMDSCYSWALNQLHQAQIWWNFSGLGSGNKWRSKAHHPGGYPSCFTRVFKKETEKKKRRSKPKHHQYTLSLFVTLLA</sequence>
<comment type="caution">
    <text evidence="1">The sequence shown here is derived from an EMBL/GenBank/DDBJ whole genome shotgun (WGS) entry which is preliminary data.</text>
</comment>
<protein>
    <submittedName>
        <fullName evidence="1">Uncharacterized protein</fullName>
    </submittedName>
</protein>
<dbReference type="Gramene" id="mRNA:HanXRQr2_Chr08g0346211">
    <property type="protein sequence ID" value="CDS:HanXRQr2_Chr08g0346211.1"/>
    <property type="gene ID" value="HanXRQr2_Chr08g0346211"/>
</dbReference>
<dbReference type="AlphaFoldDB" id="A0A9K3NE09"/>